<gene>
    <name evidence="1" type="ORF">AVEN_24124_1</name>
</gene>
<evidence type="ECO:0000313" key="1">
    <source>
        <dbReference type="EMBL" id="GBM59523.1"/>
    </source>
</evidence>
<name>A0A4Y2H1H1_ARAVE</name>
<evidence type="ECO:0000313" key="2">
    <source>
        <dbReference type="Proteomes" id="UP000499080"/>
    </source>
</evidence>
<dbReference type="AlphaFoldDB" id="A0A4Y2H1H1"/>
<keyword evidence="2" id="KW-1185">Reference proteome</keyword>
<dbReference type="Proteomes" id="UP000499080">
    <property type="component" value="Unassembled WGS sequence"/>
</dbReference>
<reference evidence="1 2" key="1">
    <citation type="journal article" date="2019" name="Sci. Rep.">
        <title>Orb-weaving spider Araneus ventricosus genome elucidates the spidroin gene catalogue.</title>
        <authorList>
            <person name="Kono N."/>
            <person name="Nakamura H."/>
            <person name="Ohtoshi R."/>
            <person name="Moran D.A.P."/>
            <person name="Shinohara A."/>
            <person name="Yoshida Y."/>
            <person name="Fujiwara M."/>
            <person name="Mori M."/>
            <person name="Tomita M."/>
            <person name="Arakawa K."/>
        </authorList>
    </citation>
    <scope>NUCLEOTIDE SEQUENCE [LARGE SCALE GENOMIC DNA]</scope>
</reference>
<proteinExistence type="predicted"/>
<protein>
    <submittedName>
        <fullName evidence="1">Uncharacterized protein</fullName>
    </submittedName>
</protein>
<dbReference type="EMBL" id="BGPR01001686">
    <property type="protein sequence ID" value="GBM59523.1"/>
    <property type="molecule type" value="Genomic_DNA"/>
</dbReference>
<organism evidence="1 2">
    <name type="scientific">Araneus ventricosus</name>
    <name type="common">Orbweaver spider</name>
    <name type="synonym">Epeira ventricosa</name>
    <dbReference type="NCBI Taxonomy" id="182803"/>
    <lineage>
        <taxon>Eukaryota</taxon>
        <taxon>Metazoa</taxon>
        <taxon>Ecdysozoa</taxon>
        <taxon>Arthropoda</taxon>
        <taxon>Chelicerata</taxon>
        <taxon>Arachnida</taxon>
        <taxon>Araneae</taxon>
        <taxon>Araneomorphae</taxon>
        <taxon>Entelegynae</taxon>
        <taxon>Araneoidea</taxon>
        <taxon>Araneidae</taxon>
        <taxon>Araneus</taxon>
    </lineage>
</organism>
<comment type="caution">
    <text evidence="1">The sequence shown here is derived from an EMBL/GenBank/DDBJ whole genome shotgun (WGS) entry which is preliminary data.</text>
</comment>
<sequence>MNYFSVIRRPAGQIIQPQSCAFFYGVDWKRPALDRRYLSATRGWPTPNGTVLTPWTPLGLRKAGQFYYPLRSSGVAPGTSLCGLFCRGKKAGETSQL</sequence>
<accession>A0A4Y2H1H1</accession>